<evidence type="ECO:0000256" key="1">
    <source>
        <dbReference type="SAM" id="MobiDB-lite"/>
    </source>
</evidence>
<evidence type="ECO:0000313" key="2">
    <source>
        <dbReference type="EMBL" id="KAF2703358.1"/>
    </source>
</evidence>
<dbReference type="EMBL" id="MU005787">
    <property type="protein sequence ID" value="KAF2703358.1"/>
    <property type="molecule type" value="Genomic_DNA"/>
</dbReference>
<gene>
    <name evidence="2" type="ORF">K504DRAFT_176662</name>
</gene>
<keyword evidence="3" id="KW-1185">Reference proteome</keyword>
<protein>
    <submittedName>
        <fullName evidence="2">Uncharacterized protein</fullName>
    </submittedName>
</protein>
<evidence type="ECO:0000313" key="3">
    <source>
        <dbReference type="Proteomes" id="UP000799428"/>
    </source>
</evidence>
<dbReference type="AlphaFoldDB" id="A0A6G1JS29"/>
<feature type="region of interest" description="Disordered" evidence="1">
    <location>
        <begin position="133"/>
        <end position="163"/>
    </location>
</feature>
<proteinExistence type="predicted"/>
<dbReference type="Proteomes" id="UP000799428">
    <property type="component" value="Unassembled WGS sequence"/>
</dbReference>
<organism evidence="2 3">
    <name type="scientific">Pleomassaria siparia CBS 279.74</name>
    <dbReference type="NCBI Taxonomy" id="1314801"/>
    <lineage>
        <taxon>Eukaryota</taxon>
        <taxon>Fungi</taxon>
        <taxon>Dikarya</taxon>
        <taxon>Ascomycota</taxon>
        <taxon>Pezizomycotina</taxon>
        <taxon>Dothideomycetes</taxon>
        <taxon>Pleosporomycetidae</taxon>
        <taxon>Pleosporales</taxon>
        <taxon>Pleomassariaceae</taxon>
        <taxon>Pleomassaria</taxon>
    </lineage>
</organism>
<feature type="compositionally biased region" description="Basic residues" evidence="1">
    <location>
        <begin position="222"/>
        <end position="238"/>
    </location>
</feature>
<name>A0A6G1JS29_9PLEO</name>
<feature type="region of interest" description="Disordered" evidence="1">
    <location>
        <begin position="194"/>
        <end position="244"/>
    </location>
</feature>
<feature type="compositionally biased region" description="Basic and acidic residues" evidence="1">
    <location>
        <begin position="203"/>
        <end position="221"/>
    </location>
</feature>
<sequence length="244" mass="26697">MPAADMPTPSNTGRRRLDRVKDALNIHDAEYELIYCEIESAMFSRGILGRSLAAISCKGRMGEITRCIAKKFPDVFSHLNTDEQRTHTTAIARRCNHNNNRVYRRRTMKLSDIAGAAQTTGGRVPGEGVMELGSSAGPTSEEGVAKGTAAVHKREEEDSPVGRLLCTSEADRPAILAEGSAADNMQRDVADAALSHPETGRPVPEREQIPDVAARHCEKQLRRGRRATTRGSNRHAARTRNSNT</sequence>
<accession>A0A6G1JS29</accession>
<reference evidence="2" key="1">
    <citation type="journal article" date="2020" name="Stud. Mycol.">
        <title>101 Dothideomycetes genomes: a test case for predicting lifestyles and emergence of pathogens.</title>
        <authorList>
            <person name="Haridas S."/>
            <person name="Albert R."/>
            <person name="Binder M."/>
            <person name="Bloem J."/>
            <person name="Labutti K."/>
            <person name="Salamov A."/>
            <person name="Andreopoulos B."/>
            <person name="Baker S."/>
            <person name="Barry K."/>
            <person name="Bills G."/>
            <person name="Bluhm B."/>
            <person name="Cannon C."/>
            <person name="Castanera R."/>
            <person name="Culley D."/>
            <person name="Daum C."/>
            <person name="Ezra D."/>
            <person name="Gonzalez J."/>
            <person name="Henrissat B."/>
            <person name="Kuo A."/>
            <person name="Liang C."/>
            <person name="Lipzen A."/>
            <person name="Lutzoni F."/>
            <person name="Magnuson J."/>
            <person name="Mondo S."/>
            <person name="Nolan M."/>
            <person name="Ohm R."/>
            <person name="Pangilinan J."/>
            <person name="Park H.-J."/>
            <person name="Ramirez L."/>
            <person name="Alfaro M."/>
            <person name="Sun H."/>
            <person name="Tritt A."/>
            <person name="Yoshinaga Y."/>
            <person name="Zwiers L.-H."/>
            <person name="Turgeon B."/>
            <person name="Goodwin S."/>
            <person name="Spatafora J."/>
            <person name="Crous P."/>
            <person name="Grigoriev I."/>
        </authorList>
    </citation>
    <scope>NUCLEOTIDE SEQUENCE</scope>
    <source>
        <strain evidence="2">CBS 279.74</strain>
    </source>
</reference>